<evidence type="ECO:0000259" key="2">
    <source>
        <dbReference type="Pfam" id="PF01167"/>
    </source>
</evidence>
<dbReference type="SUPFAM" id="SSF54518">
    <property type="entry name" value="Tubby C-terminal domain-like"/>
    <property type="match status" value="1"/>
</dbReference>
<dbReference type="OrthoDB" id="8775810at2759"/>
<evidence type="ECO:0000256" key="1">
    <source>
        <dbReference type="ARBA" id="ARBA00007129"/>
    </source>
</evidence>
<dbReference type="InterPro" id="IPR000007">
    <property type="entry name" value="Tubby_C"/>
</dbReference>
<dbReference type="PANTHER" id="PTHR16517">
    <property type="entry name" value="TUBBY-RELATED"/>
    <property type="match status" value="1"/>
</dbReference>
<sequence>MSFRSLIQDMRDEFGSISRHSLRSRSHRAAGQAAQEAAEADPLDAMEASCWAQLPPELLREVLVRIEATEAWWPARRDVVSCAGVCRSWRGIMKEAVREPEKSGQLTFPISLKQPGPREGTLKCFIRRNRTTQTYCLYIGLTEALADDGKFLLVARRCRKPTCTDYLISLDRGDMSKGSSTYIGKLRSNFLGTKFTVYDAHPPYDGAVVSKSRSARMIGLNQVSPRVPTGNYPVSHISYELNVLGSRGPRRMNCVMDSIPASAIKEGGKAPTQTEFPLSSLDSFPSIPFFRSKSARIDSSTSQSTTEKEERLVLKNKSPRWHEQLQCWCLNFRGRVTVASVKNFQLVASGENSPANQESDKVVLQFGKIGKDLFTMDYSYPVCILEAVSNRSFILTILI</sequence>
<dbReference type="AlphaFoldDB" id="A0A5J9WID0"/>
<dbReference type="InterPro" id="IPR025659">
    <property type="entry name" value="Tubby-like_C"/>
</dbReference>
<proteinExistence type="inferred from homology"/>
<dbReference type="EMBL" id="RWGY01000004">
    <property type="protein sequence ID" value="TVU47044.1"/>
    <property type="molecule type" value="Genomic_DNA"/>
</dbReference>
<dbReference type="Gramene" id="TVU47044">
    <property type="protein sequence ID" value="TVU47044"/>
    <property type="gene ID" value="EJB05_06622"/>
</dbReference>
<evidence type="ECO:0000313" key="3">
    <source>
        <dbReference type="EMBL" id="TVU47044.1"/>
    </source>
</evidence>
<accession>A0A5J9WID0</accession>
<feature type="domain" description="Tubby C-terminal" evidence="2">
    <location>
        <begin position="112"/>
        <end position="387"/>
    </location>
</feature>
<comment type="similarity">
    <text evidence="1">Belongs to the TUB family.</text>
</comment>
<dbReference type="PANTHER" id="PTHR16517:SF158">
    <property type="entry name" value="TUBBY-LIKE F-BOX PROTEIN 9"/>
    <property type="match status" value="1"/>
</dbReference>
<dbReference type="Pfam" id="PF01167">
    <property type="entry name" value="Tub"/>
    <property type="match status" value="1"/>
</dbReference>
<dbReference type="Gene3D" id="1.20.1280.50">
    <property type="match status" value="1"/>
</dbReference>
<dbReference type="Proteomes" id="UP000324897">
    <property type="component" value="Chromosome 5"/>
</dbReference>
<dbReference type="Gene3D" id="3.20.90.10">
    <property type="entry name" value="Tubby Protein, Chain A"/>
    <property type="match status" value="1"/>
</dbReference>
<dbReference type="PRINTS" id="PR01573">
    <property type="entry name" value="SUPERTUBBY"/>
</dbReference>
<evidence type="ECO:0000313" key="4">
    <source>
        <dbReference type="Proteomes" id="UP000324897"/>
    </source>
</evidence>
<dbReference type="SUPFAM" id="SSF81383">
    <property type="entry name" value="F-box domain"/>
    <property type="match status" value="1"/>
</dbReference>
<reference evidence="3 4" key="1">
    <citation type="journal article" date="2019" name="Sci. Rep.">
        <title>A high-quality genome of Eragrostis curvula grass provides insights into Poaceae evolution and supports new strategies to enhance forage quality.</title>
        <authorList>
            <person name="Carballo J."/>
            <person name="Santos B.A.C.M."/>
            <person name="Zappacosta D."/>
            <person name="Garbus I."/>
            <person name="Selva J.P."/>
            <person name="Gallo C.A."/>
            <person name="Diaz A."/>
            <person name="Albertini E."/>
            <person name="Caccamo M."/>
            <person name="Echenique V."/>
        </authorList>
    </citation>
    <scope>NUCLEOTIDE SEQUENCE [LARGE SCALE GENOMIC DNA]</scope>
    <source>
        <strain evidence="4">cv. Victoria</strain>
        <tissue evidence="3">Leaf</tissue>
    </source>
</reference>
<protein>
    <recommendedName>
        <fullName evidence="2">Tubby C-terminal domain-containing protein</fullName>
    </recommendedName>
</protein>
<dbReference type="InterPro" id="IPR018066">
    <property type="entry name" value="Tubby_C_CS"/>
</dbReference>
<dbReference type="PROSITE" id="PS01200">
    <property type="entry name" value="TUB_1"/>
    <property type="match status" value="1"/>
</dbReference>
<gene>
    <name evidence="3" type="ORF">EJB05_06622</name>
</gene>
<comment type="caution">
    <text evidence="3">The sequence shown here is derived from an EMBL/GenBank/DDBJ whole genome shotgun (WGS) entry which is preliminary data.</text>
</comment>
<dbReference type="CDD" id="cd22153">
    <property type="entry name" value="F-box_AtTLP-like"/>
    <property type="match status" value="1"/>
</dbReference>
<organism evidence="3 4">
    <name type="scientific">Eragrostis curvula</name>
    <name type="common">weeping love grass</name>
    <dbReference type="NCBI Taxonomy" id="38414"/>
    <lineage>
        <taxon>Eukaryota</taxon>
        <taxon>Viridiplantae</taxon>
        <taxon>Streptophyta</taxon>
        <taxon>Embryophyta</taxon>
        <taxon>Tracheophyta</taxon>
        <taxon>Spermatophyta</taxon>
        <taxon>Magnoliopsida</taxon>
        <taxon>Liliopsida</taxon>
        <taxon>Poales</taxon>
        <taxon>Poaceae</taxon>
        <taxon>PACMAD clade</taxon>
        <taxon>Chloridoideae</taxon>
        <taxon>Eragrostideae</taxon>
        <taxon>Eragrostidinae</taxon>
        <taxon>Eragrostis</taxon>
    </lineage>
</organism>
<keyword evidence="4" id="KW-1185">Reference proteome</keyword>
<name>A0A5J9WID0_9POAL</name>
<dbReference type="InterPro" id="IPR036047">
    <property type="entry name" value="F-box-like_dom_sf"/>
</dbReference>